<dbReference type="AlphaFoldDB" id="A0A543APK9"/>
<evidence type="ECO:0000256" key="7">
    <source>
        <dbReference type="ARBA" id="ARBA00022723"/>
    </source>
</evidence>
<dbReference type="PANTHER" id="PTHR42944:SF1">
    <property type="entry name" value="ADENINE DNA GLYCOSYLASE"/>
    <property type="match status" value="1"/>
</dbReference>
<dbReference type="GO" id="GO:0034039">
    <property type="term" value="F:8-oxo-7,8-dihydroguanine DNA N-glycosylase activity"/>
    <property type="evidence" value="ECO:0007669"/>
    <property type="project" value="TreeGrafter"/>
</dbReference>
<dbReference type="InterPro" id="IPR000445">
    <property type="entry name" value="HhH_motif"/>
</dbReference>
<dbReference type="Gene3D" id="1.10.340.30">
    <property type="entry name" value="Hypothetical protein, domain 2"/>
    <property type="match status" value="1"/>
</dbReference>
<keyword evidence="9" id="KW-0378">Hydrolase</keyword>
<keyword evidence="16" id="KW-1185">Reference proteome</keyword>
<feature type="domain" description="HhH-GPD" evidence="14">
    <location>
        <begin position="69"/>
        <end position="226"/>
    </location>
</feature>
<dbReference type="InterPro" id="IPR003651">
    <property type="entry name" value="Endonuclease3_FeS-loop_motif"/>
</dbReference>
<evidence type="ECO:0000256" key="11">
    <source>
        <dbReference type="ARBA" id="ARBA00023014"/>
    </source>
</evidence>
<evidence type="ECO:0000256" key="9">
    <source>
        <dbReference type="ARBA" id="ARBA00022801"/>
    </source>
</evidence>
<dbReference type="EC" id="3.2.2.31" evidence="4"/>
<evidence type="ECO:0000256" key="8">
    <source>
        <dbReference type="ARBA" id="ARBA00022763"/>
    </source>
</evidence>
<dbReference type="PANTHER" id="PTHR42944">
    <property type="entry name" value="ADENINE DNA GLYCOSYLASE"/>
    <property type="match status" value="1"/>
</dbReference>
<evidence type="ECO:0000256" key="5">
    <source>
        <dbReference type="ARBA" id="ARBA00022023"/>
    </source>
</evidence>
<dbReference type="Pfam" id="PF00730">
    <property type="entry name" value="HhH-GPD"/>
    <property type="match status" value="1"/>
</dbReference>
<evidence type="ECO:0000256" key="2">
    <source>
        <dbReference type="ARBA" id="ARBA00001966"/>
    </source>
</evidence>
<keyword evidence="12" id="KW-0234">DNA repair</keyword>
<protein>
    <recommendedName>
        <fullName evidence="5">Adenine DNA glycosylase</fullName>
        <ecNumber evidence="4">3.2.2.31</ecNumber>
    </recommendedName>
</protein>
<evidence type="ECO:0000256" key="4">
    <source>
        <dbReference type="ARBA" id="ARBA00012045"/>
    </source>
</evidence>
<dbReference type="GO" id="GO:0032357">
    <property type="term" value="F:oxidized purine DNA binding"/>
    <property type="evidence" value="ECO:0007669"/>
    <property type="project" value="TreeGrafter"/>
</dbReference>
<keyword evidence="13" id="KW-0326">Glycosidase</keyword>
<comment type="catalytic activity">
    <reaction evidence="1">
        <text>Hydrolyzes free adenine bases from 7,8-dihydro-8-oxoguanine:adenine mismatched double-stranded DNA, leaving an apurinic site.</text>
        <dbReference type="EC" id="3.2.2.31"/>
    </reaction>
</comment>
<dbReference type="SMART" id="SM00525">
    <property type="entry name" value="FES"/>
    <property type="match status" value="1"/>
</dbReference>
<keyword evidence="7" id="KW-0479">Metal-binding</keyword>
<dbReference type="Proteomes" id="UP000319746">
    <property type="component" value="Unassembled WGS sequence"/>
</dbReference>
<dbReference type="GO" id="GO:0006298">
    <property type="term" value="P:mismatch repair"/>
    <property type="evidence" value="ECO:0007669"/>
    <property type="project" value="TreeGrafter"/>
</dbReference>
<dbReference type="InterPro" id="IPR004036">
    <property type="entry name" value="Endonuclease-III-like_CS2"/>
</dbReference>
<proteinExistence type="inferred from homology"/>
<name>A0A543APK9_9MICC</name>
<keyword evidence="8" id="KW-0227">DNA damage</keyword>
<dbReference type="SUPFAM" id="SSF48150">
    <property type="entry name" value="DNA-glycosylase"/>
    <property type="match status" value="1"/>
</dbReference>
<sequence length="332" mass="36233">MFTSVAMQTAKFRLGTTMVSMSSATDQLNTPHVHEVRSRILDWYAENARQLPWREPETTAWGVLVSEVMLQQTQVARVWEPWLAWMQRWPGPAELAAAEPADVLIMWGRLGYPRRALRLHETAKAVVEHHDGVLPADPVKLLALPGIGEYTAAAVSSFAFEIPEVVIDTNVRRVHARIFTGVGAAAPSLTAAERRLAAALMPDTTTSQGIAQANTWNVATMELGALICTARAPKCEQCPVLDQCAWVAASKPEPETVAKTQSWNGSDRQVRGAIMGVLRAQGAIDVARLQSTVEATGRLGRHVPEESQWERAMSGLVHDGLAVLDEDVLALP</sequence>
<keyword evidence="11" id="KW-0411">Iron-sulfur</keyword>
<dbReference type="Pfam" id="PF00633">
    <property type="entry name" value="HHH"/>
    <property type="match status" value="1"/>
</dbReference>
<evidence type="ECO:0000256" key="13">
    <source>
        <dbReference type="ARBA" id="ARBA00023295"/>
    </source>
</evidence>
<reference evidence="15 16" key="1">
    <citation type="submission" date="2019-06" db="EMBL/GenBank/DDBJ databases">
        <title>Sequencing the genomes of 1000 actinobacteria strains.</title>
        <authorList>
            <person name="Klenk H.-P."/>
        </authorList>
    </citation>
    <scope>NUCLEOTIDE SEQUENCE [LARGE SCALE GENOMIC DNA]</scope>
    <source>
        <strain evidence="15 16">DSM 24083</strain>
    </source>
</reference>
<evidence type="ECO:0000256" key="1">
    <source>
        <dbReference type="ARBA" id="ARBA00000843"/>
    </source>
</evidence>
<dbReference type="GO" id="GO:0000701">
    <property type="term" value="F:purine-specific mismatch base pair DNA N-glycosylase activity"/>
    <property type="evidence" value="ECO:0007669"/>
    <property type="project" value="UniProtKB-EC"/>
</dbReference>
<dbReference type="InterPro" id="IPR044298">
    <property type="entry name" value="MIG/MutY"/>
</dbReference>
<dbReference type="InterPro" id="IPR003265">
    <property type="entry name" value="HhH-GPD_domain"/>
</dbReference>
<dbReference type="CDD" id="cd00056">
    <property type="entry name" value="ENDO3c"/>
    <property type="match status" value="1"/>
</dbReference>
<comment type="similarity">
    <text evidence="3">Belongs to the Nth/MutY family.</text>
</comment>
<dbReference type="SMART" id="SM00478">
    <property type="entry name" value="ENDO3c"/>
    <property type="match status" value="1"/>
</dbReference>
<dbReference type="Gene3D" id="1.10.1670.10">
    <property type="entry name" value="Helix-hairpin-Helix base-excision DNA repair enzymes (C-terminal)"/>
    <property type="match status" value="1"/>
</dbReference>
<dbReference type="GO" id="GO:0046872">
    <property type="term" value="F:metal ion binding"/>
    <property type="evidence" value="ECO:0007669"/>
    <property type="project" value="UniProtKB-KW"/>
</dbReference>
<dbReference type="PROSITE" id="PS01155">
    <property type="entry name" value="ENDONUCLEASE_III_2"/>
    <property type="match status" value="1"/>
</dbReference>
<evidence type="ECO:0000256" key="6">
    <source>
        <dbReference type="ARBA" id="ARBA00022485"/>
    </source>
</evidence>
<comment type="cofactor">
    <cofactor evidence="2">
        <name>[4Fe-4S] cluster</name>
        <dbReference type="ChEBI" id="CHEBI:49883"/>
    </cofactor>
</comment>
<dbReference type="GO" id="GO:0006284">
    <property type="term" value="P:base-excision repair"/>
    <property type="evidence" value="ECO:0007669"/>
    <property type="project" value="InterPro"/>
</dbReference>
<dbReference type="GO" id="GO:0051539">
    <property type="term" value="F:4 iron, 4 sulfur cluster binding"/>
    <property type="evidence" value="ECO:0007669"/>
    <property type="project" value="UniProtKB-KW"/>
</dbReference>
<evidence type="ECO:0000259" key="14">
    <source>
        <dbReference type="SMART" id="SM00478"/>
    </source>
</evidence>
<dbReference type="InterPro" id="IPR023170">
    <property type="entry name" value="HhH_base_excis_C"/>
</dbReference>
<gene>
    <name evidence="15" type="ORF">FB556_0973</name>
</gene>
<dbReference type="EMBL" id="VFOU01000001">
    <property type="protein sequence ID" value="TQL74508.1"/>
    <property type="molecule type" value="Genomic_DNA"/>
</dbReference>
<keyword evidence="10" id="KW-0408">Iron</keyword>
<organism evidence="15 16">
    <name type="scientific">Enteractinococcus coprophilus</name>
    <dbReference type="NCBI Taxonomy" id="1027633"/>
    <lineage>
        <taxon>Bacteria</taxon>
        <taxon>Bacillati</taxon>
        <taxon>Actinomycetota</taxon>
        <taxon>Actinomycetes</taxon>
        <taxon>Micrococcales</taxon>
        <taxon>Micrococcaceae</taxon>
    </lineage>
</organism>
<evidence type="ECO:0000256" key="12">
    <source>
        <dbReference type="ARBA" id="ARBA00023204"/>
    </source>
</evidence>
<dbReference type="GO" id="GO:0035485">
    <property type="term" value="F:adenine/guanine mispair binding"/>
    <property type="evidence" value="ECO:0007669"/>
    <property type="project" value="TreeGrafter"/>
</dbReference>
<evidence type="ECO:0000256" key="10">
    <source>
        <dbReference type="ARBA" id="ARBA00023004"/>
    </source>
</evidence>
<accession>A0A543APK9</accession>
<keyword evidence="6" id="KW-0004">4Fe-4S</keyword>
<dbReference type="Pfam" id="PF10576">
    <property type="entry name" value="EndIII_4Fe-2S"/>
    <property type="match status" value="1"/>
</dbReference>
<evidence type="ECO:0000313" key="15">
    <source>
        <dbReference type="EMBL" id="TQL74508.1"/>
    </source>
</evidence>
<evidence type="ECO:0000313" key="16">
    <source>
        <dbReference type="Proteomes" id="UP000319746"/>
    </source>
</evidence>
<dbReference type="InterPro" id="IPR011257">
    <property type="entry name" value="DNA_glycosylase"/>
</dbReference>
<comment type="caution">
    <text evidence="15">The sequence shown here is derived from an EMBL/GenBank/DDBJ whole genome shotgun (WGS) entry which is preliminary data.</text>
</comment>
<evidence type="ECO:0000256" key="3">
    <source>
        <dbReference type="ARBA" id="ARBA00008343"/>
    </source>
</evidence>